<protein>
    <submittedName>
        <fullName evidence="2">Acyl carrier protein</fullName>
    </submittedName>
</protein>
<dbReference type="Gene3D" id="1.10.1200.10">
    <property type="entry name" value="ACP-like"/>
    <property type="match status" value="1"/>
</dbReference>
<dbReference type="SUPFAM" id="SSF47336">
    <property type="entry name" value="ACP-like"/>
    <property type="match status" value="1"/>
</dbReference>
<dbReference type="InterPro" id="IPR009081">
    <property type="entry name" value="PP-bd_ACP"/>
</dbReference>
<dbReference type="EMBL" id="RCDD01000003">
    <property type="protein sequence ID" value="RLK57939.1"/>
    <property type="molecule type" value="Genomic_DNA"/>
</dbReference>
<evidence type="ECO:0000259" key="1">
    <source>
        <dbReference type="PROSITE" id="PS50075"/>
    </source>
</evidence>
<organism evidence="2 3">
    <name type="scientific">Actinokineospora cianjurensis</name>
    <dbReference type="NCBI Taxonomy" id="585224"/>
    <lineage>
        <taxon>Bacteria</taxon>
        <taxon>Bacillati</taxon>
        <taxon>Actinomycetota</taxon>
        <taxon>Actinomycetes</taxon>
        <taxon>Pseudonocardiales</taxon>
        <taxon>Pseudonocardiaceae</taxon>
        <taxon>Actinokineospora</taxon>
    </lineage>
</organism>
<dbReference type="RefSeq" id="WP_121392439.1">
    <property type="nucleotide sequence ID" value="NZ_RCDD01000003.1"/>
</dbReference>
<dbReference type="PROSITE" id="PS50075">
    <property type="entry name" value="CARRIER"/>
    <property type="match status" value="1"/>
</dbReference>
<dbReference type="Pfam" id="PF00550">
    <property type="entry name" value="PP-binding"/>
    <property type="match status" value="1"/>
</dbReference>
<comment type="caution">
    <text evidence="2">The sequence shown here is derived from an EMBL/GenBank/DDBJ whole genome shotgun (WGS) entry which is preliminary data.</text>
</comment>
<name>A0A421B0K6_9PSEU</name>
<dbReference type="OrthoDB" id="2625323at2"/>
<sequence length="86" mass="9554">MSRIDEITRYVVAEFAPDIRADELDADYDLLDNGVVDSLGLLRLIGWLGERYDLPVDDIDLAPEQFRSVRAVDAFVESALVKGPAS</sequence>
<evidence type="ECO:0000313" key="3">
    <source>
        <dbReference type="Proteomes" id="UP000282454"/>
    </source>
</evidence>
<dbReference type="AlphaFoldDB" id="A0A421B0K6"/>
<feature type="domain" description="Carrier" evidence="1">
    <location>
        <begin position="2"/>
        <end position="80"/>
    </location>
</feature>
<dbReference type="Proteomes" id="UP000282454">
    <property type="component" value="Unassembled WGS sequence"/>
</dbReference>
<accession>A0A421B0K6</accession>
<keyword evidence="3" id="KW-1185">Reference proteome</keyword>
<proteinExistence type="predicted"/>
<evidence type="ECO:0000313" key="2">
    <source>
        <dbReference type="EMBL" id="RLK57939.1"/>
    </source>
</evidence>
<gene>
    <name evidence="2" type="ORF">CLV68_4029</name>
</gene>
<reference evidence="2 3" key="1">
    <citation type="submission" date="2018-10" db="EMBL/GenBank/DDBJ databases">
        <title>Genomic Encyclopedia of Archaeal and Bacterial Type Strains, Phase II (KMG-II): from individual species to whole genera.</title>
        <authorList>
            <person name="Goeker M."/>
        </authorList>
    </citation>
    <scope>NUCLEOTIDE SEQUENCE [LARGE SCALE GENOMIC DNA]</scope>
    <source>
        <strain evidence="2 3">DSM 45657</strain>
    </source>
</reference>
<dbReference type="InterPro" id="IPR036736">
    <property type="entry name" value="ACP-like_sf"/>
</dbReference>